<feature type="compositionally biased region" description="Basic and acidic residues" evidence="1">
    <location>
        <begin position="78"/>
        <end position="91"/>
    </location>
</feature>
<dbReference type="Gene3D" id="1.10.287.110">
    <property type="entry name" value="DnaJ domain"/>
    <property type="match status" value="1"/>
</dbReference>
<dbReference type="GeneID" id="20222328"/>
<sequence>MAMRCHYDVLGVPRTADDATIRKAYKKLAVALHPDKAQQRGEAADAYVEQFREVQGAYECLSDADERAHYDAHRDEILRGDDDGARGDDAPRAGGGGAERRRAYRDDYAANLWPYFSRRAYANFDDDAGGYDDDARAREAAAALAVDASFRALVARFCLALLRGVAARVPAVRATCEGLARFILAREAVPRRPPGFFPCYRAAFRAVNECERLASLANGDECHFLP</sequence>
<dbReference type="InterPro" id="IPR018253">
    <property type="entry name" value="DnaJ_domain_CS"/>
</dbReference>
<dbReference type="Pfam" id="PF00226">
    <property type="entry name" value="DnaJ"/>
    <property type="match status" value="1"/>
</dbReference>
<dbReference type="GO" id="GO:0005737">
    <property type="term" value="C:cytoplasm"/>
    <property type="evidence" value="ECO:0007669"/>
    <property type="project" value="TreeGrafter"/>
</dbReference>
<feature type="region of interest" description="Disordered" evidence="1">
    <location>
        <begin position="78"/>
        <end position="99"/>
    </location>
</feature>
<dbReference type="PROSITE" id="PS00636">
    <property type="entry name" value="DNAJ_1"/>
    <property type="match status" value="1"/>
</dbReference>
<dbReference type="PROSITE" id="PS50076">
    <property type="entry name" value="DNAJ_2"/>
    <property type="match status" value="1"/>
</dbReference>
<evidence type="ECO:0000313" key="3">
    <source>
        <dbReference type="EMBL" id="EGB07875.1"/>
    </source>
</evidence>
<evidence type="ECO:0000313" key="4">
    <source>
        <dbReference type="Proteomes" id="UP000002729"/>
    </source>
</evidence>
<dbReference type="PANTHER" id="PTHR44029">
    <property type="entry name" value="DNAJ HOMOLOG SUBFAMILY C MEMBER 21"/>
    <property type="match status" value="1"/>
</dbReference>
<reference evidence="3 4" key="1">
    <citation type="journal article" date="2011" name="Proc. Natl. Acad. Sci. U.S.A.">
        <title>Niche of harmful alga Aureococcus anophagefferens revealed through ecogenomics.</title>
        <authorList>
            <person name="Gobler C.J."/>
            <person name="Berry D.L."/>
            <person name="Dyhrman S.T."/>
            <person name="Wilhelm S.W."/>
            <person name="Salamov A."/>
            <person name="Lobanov A.V."/>
            <person name="Zhang Y."/>
            <person name="Collier J.L."/>
            <person name="Wurch L.L."/>
            <person name="Kustka A.B."/>
            <person name="Dill B.D."/>
            <person name="Shah M."/>
            <person name="VerBerkmoes N.C."/>
            <person name="Kuo A."/>
            <person name="Terry A."/>
            <person name="Pangilinan J."/>
            <person name="Lindquist E.A."/>
            <person name="Lucas S."/>
            <person name="Paulsen I.T."/>
            <person name="Hattenrath-Lehmann T.K."/>
            <person name="Talmage S.C."/>
            <person name="Walker E.A."/>
            <person name="Koch F."/>
            <person name="Burson A.M."/>
            <person name="Marcoval M.A."/>
            <person name="Tang Y.Z."/>
            <person name="Lecleir G.R."/>
            <person name="Coyne K.J."/>
            <person name="Berg G.M."/>
            <person name="Bertrand E.M."/>
            <person name="Saito M.A."/>
            <person name="Gladyshev V.N."/>
            <person name="Grigoriev I.V."/>
        </authorList>
    </citation>
    <scope>NUCLEOTIDE SEQUENCE [LARGE SCALE GENOMIC DNA]</scope>
    <source>
        <strain evidence="4">CCMP 1984</strain>
    </source>
</reference>
<dbReference type="KEGG" id="aaf:AURANDRAFT_53756"/>
<dbReference type="CDD" id="cd06257">
    <property type="entry name" value="DnaJ"/>
    <property type="match status" value="1"/>
</dbReference>
<dbReference type="OrthoDB" id="10250354at2759"/>
<proteinExistence type="predicted"/>
<dbReference type="RefSeq" id="XP_009037252.1">
    <property type="nucleotide sequence ID" value="XM_009039004.1"/>
</dbReference>
<dbReference type="AlphaFoldDB" id="F0YA61"/>
<dbReference type="eggNOG" id="KOG0717">
    <property type="taxonomic scope" value="Eukaryota"/>
</dbReference>
<dbReference type="PRINTS" id="PR00625">
    <property type="entry name" value="JDOMAIN"/>
</dbReference>
<dbReference type="InterPro" id="IPR051964">
    <property type="entry name" value="Chaperone_stress_response"/>
</dbReference>
<evidence type="ECO:0000259" key="2">
    <source>
        <dbReference type="PROSITE" id="PS50076"/>
    </source>
</evidence>
<feature type="domain" description="J" evidence="2">
    <location>
        <begin position="5"/>
        <end position="74"/>
    </location>
</feature>
<gene>
    <name evidence="3" type="ORF">AURANDRAFT_53756</name>
</gene>
<dbReference type="SMART" id="SM00271">
    <property type="entry name" value="DnaJ"/>
    <property type="match status" value="1"/>
</dbReference>
<dbReference type="InterPro" id="IPR036869">
    <property type="entry name" value="J_dom_sf"/>
</dbReference>
<protein>
    <recommendedName>
        <fullName evidence="2">J domain-containing protein</fullName>
    </recommendedName>
</protein>
<dbReference type="InterPro" id="IPR001623">
    <property type="entry name" value="DnaJ_domain"/>
</dbReference>
<feature type="non-terminal residue" evidence="3">
    <location>
        <position position="226"/>
    </location>
</feature>
<keyword evidence="4" id="KW-1185">Reference proteome</keyword>
<dbReference type="Proteomes" id="UP000002729">
    <property type="component" value="Unassembled WGS sequence"/>
</dbReference>
<accession>F0YA61</accession>
<evidence type="ECO:0000256" key="1">
    <source>
        <dbReference type="SAM" id="MobiDB-lite"/>
    </source>
</evidence>
<dbReference type="SUPFAM" id="SSF46565">
    <property type="entry name" value="Chaperone J-domain"/>
    <property type="match status" value="1"/>
</dbReference>
<name>F0YA61_AURAN</name>
<dbReference type="InParanoid" id="F0YA61"/>
<organism evidence="4">
    <name type="scientific">Aureococcus anophagefferens</name>
    <name type="common">Harmful bloom alga</name>
    <dbReference type="NCBI Taxonomy" id="44056"/>
    <lineage>
        <taxon>Eukaryota</taxon>
        <taxon>Sar</taxon>
        <taxon>Stramenopiles</taxon>
        <taxon>Ochrophyta</taxon>
        <taxon>Pelagophyceae</taxon>
        <taxon>Pelagomonadales</taxon>
        <taxon>Pelagomonadaceae</taxon>
        <taxon>Aureococcus</taxon>
    </lineage>
</organism>
<dbReference type="PANTHER" id="PTHR44029:SF1">
    <property type="entry name" value="DNAJ HOMOLOG SUBFAMILY C MEMBER 21"/>
    <property type="match status" value="1"/>
</dbReference>
<dbReference type="EMBL" id="GL833129">
    <property type="protein sequence ID" value="EGB07875.1"/>
    <property type="molecule type" value="Genomic_DNA"/>
</dbReference>